<dbReference type="InterPro" id="IPR049177">
    <property type="entry name" value="MgtC_SapB_SrpB_YhiD_N"/>
</dbReference>
<evidence type="ECO:0000256" key="1">
    <source>
        <dbReference type="ARBA" id="ARBA00004651"/>
    </source>
</evidence>
<feature type="domain" description="MgtC-like C-terminal" evidence="11">
    <location>
        <begin position="151"/>
        <end position="228"/>
    </location>
</feature>
<organism evidence="12 13">
    <name type="scientific">Reyranella soli</name>
    <dbReference type="NCBI Taxonomy" id="1230389"/>
    <lineage>
        <taxon>Bacteria</taxon>
        <taxon>Pseudomonadati</taxon>
        <taxon>Pseudomonadota</taxon>
        <taxon>Alphaproteobacteria</taxon>
        <taxon>Hyphomicrobiales</taxon>
        <taxon>Reyranellaceae</taxon>
        <taxon>Reyranella</taxon>
    </lineage>
</organism>
<protein>
    <recommendedName>
        <fullName evidence="3 9">Protein MgtC</fullName>
    </recommendedName>
</protein>
<keyword evidence="9" id="KW-0997">Cell inner membrane</keyword>
<keyword evidence="13" id="KW-1185">Reference proteome</keyword>
<keyword evidence="5 9" id="KW-0812">Transmembrane</keyword>
<dbReference type="PRINTS" id="PR01837">
    <property type="entry name" value="MGTCSAPBPROT"/>
</dbReference>
<evidence type="ECO:0000256" key="5">
    <source>
        <dbReference type="ARBA" id="ARBA00022692"/>
    </source>
</evidence>
<dbReference type="Proteomes" id="UP000321058">
    <property type="component" value="Unassembled WGS sequence"/>
</dbReference>
<proteinExistence type="inferred from homology"/>
<keyword evidence="4" id="KW-1003">Cell membrane</keyword>
<dbReference type="PANTHER" id="PTHR33778">
    <property type="entry name" value="PROTEIN MGTC"/>
    <property type="match status" value="1"/>
</dbReference>
<dbReference type="Pfam" id="PF02308">
    <property type="entry name" value="MgtC"/>
    <property type="match status" value="1"/>
</dbReference>
<dbReference type="EMBL" id="BKAJ01000208">
    <property type="protein sequence ID" value="GEP61228.1"/>
    <property type="molecule type" value="Genomic_DNA"/>
</dbReference>
<evidence type="ECO:0000256" key="6">
    <source>
        <dbReference type="ARBA" id="ARBA00022989"/>
    </source>
</evidence>
<comment type="similarity">
    <text evidence="2 9">Belongs to the MgtC/SapB family.</text>
</comment>
<dbReference type="GO" id="GO:0005886">
    <property type="term" value="C:plasma membrane"/>
    <property type="evidence" value="ECO:0007669"/>
    <property type="project" value="UniProtKB-SubCell"/>
</dbReference>
<dbReference type="InterPro" id="IPR003416">
    <property type="entry name" value="MgtC/SapB/SrpB/YhiD_fam"/>
</dbReference>
<evidence type="ECO:0000259" key="10">
    <source>
        <dbReference type="Pfam" id="PF02308"/>
    </source>
</evidence>
<keyword evidence="6 9" id="KW-1133">Transmembrane helix</keyword>
<evidence type="ECO:0000313" key="13">
    <source>
        <dbReference type="Proteomes" id="UP000321058"/>
    </source>
</evidence>
<comment type="subcellular location">
    <subcellularLocation>
        <location evidence="9">Cell inner membrane</location>
        <topology evidence="9">Multi-pass membrane protein</topology>
    </subcellularLocation>
    <subcellularLocation>
        <location evidence="1">Cell membrane</location>
        <topology evidence="1">Multi-pass membrane protein</topology>
    </subcellularLocation>
</comment>
<evidence type="ECO:0000259" key="11">
    <source>
        <dbReference type="Pfam" id="PF21770"/>
    </source>
</evidence>
<dbReference type="AlphaFoldDB" id="A0A512NQJ8"/>
<evidence type="ECO:0000256" key="9">
    <source>
        <dbReference type="RuleBase" id="RU365041"/>
    </source>
</evidence>
<comment type="function">
    <text evidence="8">Virulence factor required for growth in low Mg(2+) medium and for intramacrophage survival. May be involved in regulating membrane potential by activating Na(+)/K(+)-ATPase.</text>
</comment>
<evidence type="ECO:0000256" key="3">
    <source>
        <dbReference type="ARBA" id="ARBA00013833"/>
    </source>
</evidence>
<dbReference type="InterPro" id="IPR048640">
    <property type="entry name" value="MgtC-like_C"/>
</dbReference>
<evidence type="ECO:0000313" key="12">
    <source>
        <dbReference type="EMBL" id="GEP61228.1"/>
    </source>
</evidence>
<dbReference type="Pfam" id="PF21770">
    <property type="entry name" value="MgtC_SapB_C"/>
    <property type="match status" value="1"/>
</dbReference>
<dbReference type="Gene3D" id="3.30.70.260">
    <property type="match status" value="1"/>
</dbReference>
<keyword evidence="7 9" id="KW-0472">Membrane</keyword>
<feature type="domain" description="MgtC/SapB/SrpB/YhiD N-terminal" evidence="10">
    <location>
        <begin position="15"/>
        <end position="134"/>
    </location>
</feature>
<evidence type="ECO:0000256" key="7">
    <source>
        <dbReference type="ARBA" id="ARBA00023136"/>
    </source>
</evidence>
<feature type="transmembrane region" description="Helical" evidence="9">
    <location>
        <begin position="40"/>
        <end position="60"/>
    </location>
</feature>
<dbReference type="PANTHER" id="PTHR33778:SF3">
    <property type="entry name" value="PROTEIN MGTC"/>
    <property type="match status" value="1"/>
</dbReference>
<comment type="caution">
    <text evidence="12">The sequence shown here is derived from an EMBL/GenBank/DDBJ whole genome shotgun (WGS) entry which is preliminary data.</text>
</comment>
<reference evidence="12 13" key="1">
    <citation type="submission" date="2019-07" db="EMBL/GenBank/DDBJ databases">
        <title>Whole genome shotgun sequence of Reyranella soli NBRC 108950.</title>
        <authorList>
            <person name="Hosoyama A."/>
            <person name="Uohara A."/>
            <person name="Ohji S."/>
            <person name="Ichikawa N."/>
        </authorList>
    </citation>
    <scope>NUCLEOTIDE SEQUENCE [LARGE SCALE GENOMIC DNA]</scope>
    <source>
        <strain evidence="12 13">NBRC 108950</strain>
    </source>
</reference>
<accession>A0A512NQJ8</accession>
<evidence type="ECO:0000256" key="4">
    <source>
        <dbReference type="ARBA" id="ARBA00022475"/>
    </source>
</evidence>
<evidence type="ECO:0000256" key="8">
    <source>
        <dbReference type="ARBA" id="ARBA00025369"/>
    </source>
</evidence>
<sequence>MHLDLASLGDSALRLAVALLLGSAIGIERQWNQKMAGLRTNALVALGASGFVVFSGLVGAGDPTRIAAQVVTGIGFLGAGVILREGINVHGLNTAATLWCSAMVGSLAGAGLLGPCLLAAAFVIATNLFLRPLIRRLNNRLMTSTNVETHYTVEIACRGAEEAHMRSLLLHALSQAGLGLRRLESEDIPDTSKVTVTAQAVAAKRNDAALEQIVGRLSLEPNVSAATWQIDRSIPEA</sequence>
<dbReference type="OrthoDB" id="9811198at2"/>
<feature type="transmembrane region" description="Helical" evidence="9">
    <location>
        <begin position="66"/>
        <end position="83"/>
    </location>
</feature>
<evidence type="ECO:0000256" key="2">
    <source>
        <dbReference type="ARBA" id="ARBA00009298"/>
    </source>
</evidence>
<feature type="transmembrane region" description="Helical" evidence="9">
    <location>
        <begin position="12"/>
        <end position="28"/>
    </location>
</feature>
<gene>
    <name evidence="12" type="ORF">RSO01_83940</name>
</gene>
<name>A0A512NQJ8_9HYPH</name>